<dbReference type="InterPro" id="IPR037066">
    <property type="entry name" value="Plug_dom_sf"/>
</dbReference>
<evidence type="ECO:0000256" key="2">
    <source>
        <dbReference type="SAM" id="SignalP"/>
    </source>
</evidence>
<evidence type="ECO:0000313" key="5">
    <source>
        <dbReference type="Proteomes" id="UP000036908"/>
    </source>
</evidence>
<comment type="caution">
    <text evidence="4">The sequence shown here is derived from an EMBL/GenBank/DDBJ whole genome shotgun (WGS) entry which is preliminary data.</text>
</comment>
<evidence type="ECO:0000259" key="3">
    <source>
        <dbReference type="Pfam" id="PF07715"/>
    </source>
</evidence>
<keyword evidence="1" id="KW-1134">Transmembrane beta strand</keyword>
<dbReference type="EMBL" id="JSVA01000018">
    <property type="protein sequence ID" value="KOF01743.1"/>
    <property type="molecule type" value="Genomic_DNA"/>
</dbReference>
<dbReference type="OrthoDB" id="9768177at2"/>
<keyword evidence="1" id="KW-0813">Transport</keyword>
<keyword evidence="1" id="KW-0812">Transmembrane</keyword>
<reference evidence="5" key="1">
    <citation type="submission" date="2014-11" db="EMBL/GenBank/DDBJ databases">
        <title>Genome sequencing of Roseivirga sp. D-25.</title>
        <authorList>
            <person name="Selvaratnam C."/>
            <person name="Thevarajoo S."/>
            <person name="Goh K.M."/>
            <person name="Eee R."/>
            <person name="Chan K.-G."/>
            <person name="Chong C.S."/>
        </authorList>
    </citation>
    <scope>NUCLEOTIDE SEQUENCE [LARGE SCALE GENOMIC DNA]</scope>
    <source>
        <strain evidence="5">D-25</strain>
    </source>
</reference>
<gene>
    <name evidence="4" type="ORF">OB69_15455</name>
</gene>
<dbReference type="RefSeq" id="WP_053224648.1">
    <property type="nucleotide sequence ID" value="NZ_JSVA01000018.1"/>
</dbReference>
<name>A0A0L8AH68_9BACT</name>
<comment type="subcellular location">
    <subcellularLocation>
        <location evidence="1">Cell outer membrane</location>
        <topology evidence="1">Multi-pass membrane protein</topology>
    </subcellularLocation>
</comment>
<dbReference type="InterPro" id="IPR039426">
    <property type="entry name" value="TonB-dep_rcpt-like"/>
</dbReference>
<proteinExistence type="inferred from homology"/>
<dbReference type="SUPFAM" id="SSF56935">
    <property type="entry name" value="Porins"/>
    <property type="match status" value="1"/>
</dbReference>
<dbReference type="InterPro" id="IPR008969">
    <property type="entry name" value="CarboxyPept-like_regulatory"/>
</dbReference>
<dbReference type="SUPFAM" id="SSF49464">
    <property type="entry name" value="Carboxypeptidase regulatory domain-like"/>
    <property type="match status" value="1"/>
</dbReference>
<dbReference type="Pfam" id="PF13715">
    <property type="entry name" value="CarbopepD_reg_2"/>
    <property type="match status" value="1"/>
</dbReference>
<organism evidence="4 5">
    <name type="scientific">Roseivirga seohaensis subsp. aquiponti</name>
    <dbReference type="NCBI Taxonomy" id="1566026"/>
    <lineage>
        <taxon>Bacteria</taxon>
        <taxon>Pseudomonadati</taxon>
        <taxon>Bacteroidota</taxon>
        <taxon>Cytophagia</taxon>
        <taxon>Cytophagales</taxon>
        <taxon>Roseivirgaceae</taxon>
        <taxon>Roseivirga</taxon>
    </lineage>
</organism>
<accession>A0A0L8AH68</accession>
<dbReference type="PROSITE" id="PS52016">
    <property type="entry name" value="TONB_DEPENDENT_REC_3"/>
    <property type="match status" value="1"/>
</dbReference>
<dbReference type="AlphaFoldDB" id="A0A0L8AH68"/>
<feature type="signal peptide" evidence="2">
    <location>
        <begin position="1"/>
        <end position="20"/>
    </location>
</feature>
<sequence length="1025" mass="112473">MKRVLLTFMMSVLVSLSAIAQDRDIKGKVTDETGQGLPGVNVLIKGTTNGVATNPDGTYQLSAPANGVLVFRFLGYITQEVQIGSQTTIDIRLNPDATDLGEIVVSGVAAGTPRKKLTVTVAKIDAERLSLAPATSAGNALAGKVAGVRISQGGGTPGNDASVQLRADNNLNVGSGPMVVIDGVIIEGGLSDLNVDDIESYEVIKGASAASLYGSRAGNGVIIITSKRGQNQNIGTTNITVRNEIGWQQLERTIDLAEHHAFTLAPDYASFDKFTKYDGVTYPAGYAGGFSPDIVGNRSFDADHYMDNPFGRNIDQQEAFFRTGTNYTNYVAVSTRNSTTNAFMSFENNAQTGIIPNTDGFSRQNIRLNIDHQINDWLKFSASNLIANSSQNNPGGGGGIFFNIVLAEPDNDLFLPNPDGQPYYYRHNHWSNESNPLYSTYKTENRNEEKRIIGNYRLNFDLAPWIDFEASYSTEFREISSGSYSPYDTWTLGGTDPLGITYSLGSLSENTSERNVQQVQTTMNLNGRFGDVTAKGKISYLYENSKIHNVNTSGFDFGIRDLPTLSAIPTANISSSNYQQEVIASNYFFIGSLDYKDKILFDGMFRIDGSSLFGENERWNNYYRLSGGYRITEDIDIPNVQELKIRGAYGVAGIRPGFDWQYETYSVSNGIASASTLGNKNLKPSRTAETEVAINAEFLNRFTLEAIYANSVTSDQFLSVRLLPIAGGFSSQYQNAGSIESNTFELNLGANIIKSEDLTWDANLVFSRTRQTVTELPIAPYTFGTDGLFYVKEGETYGSIYGNTWVKSLDQMSQQLPEGKSISDYEVNNEGYVVPAGSQGTTSEAPIKLKDENGLDAFVKIGDGNPDFYAGFSNTVRYKGFTAYVLLDIKEGGDVYNRKSQWLTRDDRNGIMDQFGKADSEKKALEYYKGFYDVNSNNSYWVEDASFVKVREVALGYTFSATQLQNLLGFDAFKGASLRAIGRNLFTFSGYSGYDPEVGSIRNPVDGTGTYPNFRNYALSLSLNF</sequence>
<dbReference type="PATRIC" id="fig|1566026.4.peg.1411"/>
<feature type="domain" description="TonB-dependent receptor plug" evidence="3">
    <location>
        <begin position="115"/>
        <end position="221"/>
    </location>
</feature>
<dbReference type="GO" id="GO:0009279">
    <property type="term" value="C:cell outer membrane"/>
    <property type="evidence" value="ECO:0007669"/>
    <property type="project" value="UniProtKB-SubCell"/>
</dbReference>
<dbReference type="InterPro" id="IPR023997">
    <property type="entry name" value="TonB-dep_OMP_SusC/RagA_CS"/>
</dbReference>
<keyword evidence="5" id="KW-1185">Reference proteome</keyword>
<dbReference type="Gene3D" id="2.60.40.1120">
    <property type="entry name" value="Carboxypeptidase-like, regulatory domain"/>
    <property type="match status" value="1"/>
</dbReference>
<evidence type="ECO:0000313" key="4">
    <source>
        <dbReference type="EMBL" id="KOF01743.1"/>
    </source>
</evidence>
<dbReference type="Gene3D" id="2.170.130.10">
    <property type="entry name" value="TonB-dependent receptor, plug domain"/>
    <property type="match status" value="1"/>
</dbReference>
<evidence type="ECO:0000256" key="1">
    <source>
        <dbReference type="PROSITE-ProRule" id="PRU01360"/>
    </source>
</evidence>
<dbReference type="InterPro" id="IPR012910">
    <property type="entry name" value="Plug_dom"/>
</dbReference>
<protein>
    <recommendedName>
        <fullName evidence="3">TonB-dependent receptor plug domain-containing protein</fullName>
    </recommendedName>
</protein>
<dbReference type="NCBIfam" id="TIGR04056">
    <property type="entry name" value="OMP_RagA_SusC"/>
    <property type="match status" value="1"/>
</dbReference>
<dbReference type="InterPro" id="IPR023996">
    <property type="entry name" value="TonB-dep_OMP_SusC/RagA"/>
</dbReference>
<dbReference type="NCBIfam" id="TIGR04057">
    <property type="entry name" value="SusC_RagA_signa"/>
    <property type="match status" value="1"/>
</dbReference>
<keyword evidence="1" id="KW-0472">Membrane</keyword>
<keyword evidence="2" id="KW-0732">Signal</keyword>
<feature type="chain" id="PRO_5005580007" description="TonB-dependent receptor plug domain-containing protein" evidence="2">
    <location>
        <begin position="21"/>
        <end position="1025"/>
    </location>
</feature>
<keyword evidence="1" id="KW-0998">Cell outer membrane</keyword>
<dbReference type="Proteomes" id="UP000036908">
    <property type="component" value="Unassembled WGS sequence"/>
</dbReference>
<comment type="similarity">
    <text evidence="1">Belongs to the TonB-dependent receptor family.</text>
</comment>
<dbReference type="Pfam" id="PF07715">
    <property type="entry name" value="Plug"/>
    <property type="match status" value="1"/>
</dbReference>